<accession>A0ABR3PJQ1</accession>
<dbReference type="EMBL" id="JBFMKM010000004">
    <property type="protein sequence ID" value="KAL1306363.1"/>
    <property type="molecule type" value="Genomic_DNA"/>
</dbReference>
<name>A0ABR3PJQ1_9PEZI</name>
<evidence type="ECO:0000256" key="6">
    <source>
        <dbReference type="ARBA" id="ARBA00023128"/>
    </source>
</evidence>
<keyword evidence="3" id="KW-0812">Transmembrane</keyword>
<dbReference type="RefSeq" id="XP_069202636.1">
    <property type="nucleotide sequence ID" value="XM_069344813.1"/>
</dbReference>
<protein>
    <recommendedName>
        <fullName evidence="11">Mitochondrial cytochrome c oxidase assembly factor</fullName>
    </recommendedName>
</protein>
<dbReference type="GeneID" id="95978776"/>
<keyword evidence="4" id="KW-0809">Transit peptide</keyword>
<evidence type="ECO:0000256" key="2">
    <source>
        <dbReference type="ARBA" id="ARBA00004325"/>
    </source>
</evidence>
<proteinExistence type="inferred from homology"/>
<evidence type="ECO:0000256" key="3">
    <source>
        <dbReference type="ARBA" id="ARBA00022692"/>
    </source>
</evidence>
<dbReference type="PANTHER" id="PTHR33968">
    <property type="entry name" value="PROTEIN PET100 HOMOLOG, MITOCHONDRIAL"/>
    <property type="match status" value="1"/>
</dbReference>
<comment type="similarity">
    <text evidence="8">Belongs to the PET100 family.</text>
</comment>
<gene>
    <name evidence="9" type="ORF">AAFC00_005076</name>
</gene>
<comment type="subcellular location">
    <subcellularLocation>
        <location evidence="1">Membrane</location>
        <topology evidence="1">Single-pass membrane protein</topology>
    </subcellularLocation>
    <subcellularLocation>
        <location evidence="2">Mitochondrion membrane</location>
    </subcellularLocation>
</comment>
<keyword evidence="7" id="KW-0472">Membrane</keyword>
<keyword evidence="10" id="KW-1185">Reference proteome</keyword>
<dbReference type="Pfam" id="PF09803">
    <property type="entry name" value="Pet100"/>
    <property type="match status" value="1"/>
</dbReference>
<comment type="caution">
    <text evidence="9">The sequence shown here is derived from an EMBL/GenBank/DDBJ whole genome shotgun (WGS) entry which is preliminary data.</text>
</comment>
<sequence length="129" mass="14800">MGGPNLEVFKFGMYIFFPIGWMYYFGTNLDQRFSVPDFWPKKNETNQIPFEREDIKEELERLKARRLAAKARREQFGGPDADAEGETALVGEDGPKKSVYLRTLENVKPAPVPVVPKKEEGGKGWFGLW</sequence>
<dbReference type="Proteomes" id="UP001562354">
    <property type="component" value="Unassembled WGS sequence"/>
</dbReference>
<evidence type="ECO:0000256" key="4">
    <source>
        <dbReference type="ARBA" id="ARBA00022946"/>
    </source>
</evidence>
<evidence type="ECO:0000256" key="5">
    <source>
        <dbReference type="ARBA" id="ARBA00022989"/>
    </source>
</evidence>
<dbReference type="InterPro" id="IPR018625">
    <property type="entry name" value="Pet100"/>
</dbReference>
<keyword evidence="5" id="KW-1133">Transmembrane helix</keyword>
<evidence type="ECO:0000256" key="8">
    <source>
        <dbReference type="ARBA" id="ARBA00038077"/>
    </source>
</evidence>
<evidence type="ECO:0000313" key="10">
    <source>
        <dbReference type="Proteomes" id="UP001562354"/>
    </source>
</evidence>
<organism evidence="9 10">
    <name type="scientific">Neodothiora populina</name>
    <dbReference type="NCBI Taxonomy" id="2781224"/>
    <lineage>
        <taxon>Eukaryota</taxon>
        <taxon>Fungi</taxon>
        <taxon>Dikarya</taxon>
        <taxon>Ascomycota</taxon>
        <taxon>Pezizomycotina</taxon>
        <taxon>Dothideomycetes</taxon>
        <taxon>Dothideomycetidae</taxon>
        <taxon>Dothideales</taxon>
        <taxon>Dothioraceae</taxon>
        <taxon>Neodothiora</taxon>
    </lineage>
</organism>
<evidence type="ECO:0008006" key="11">
    <source>
        <dbReference type="Google" id="ProtNLM"/>
    </source>
</evidence>
<evidence type="ECO:0000256" key="1">
    <source>
        <dbReference type="ARBA" id="ARBA00004167"/>
    </source>
</evidence>
<dbReference type="PANTHER" id="PTHR33968:SF1">
    <property type="entry name" value="PROTEIN PET100 HOMOLOG, MITOCHONDRIAL"/>
    <property type="match status" value="1"/>
</dbReference>
<reference evidence="9 10" key="1">
    <citation type="submission" date="2024-07" db="EMBL/GenBank/DDBJ databases">
        <title>Draft sequence of the Neodothiora populina.</title>
        <authorList>
            <person name="Drown D.D."/>
            <person name="Schuette U.S."/>
            <person name="Buechlein A.B."/>
            <person name="Rusch D.R."/>
            <person name="Winton L.W."/>
            <person name="Adams G.A."/>
        </authorList>
    </citation>
    <scope>NUCLEOTIDE SEQUENCE [LARGE SCALE GENOMIC DNA]</scope>
    <source>
        <strain evidence="9 10">CPC 39397</strain>
    </source>
</reference>
<keyword evidence="6" id="KW-0496">Mitochondrion</keyword>
<evidence type="ECO:0000256" key="7">
    <source>
        <dbReference type="ARBA" id="ARBA00023136"/>
    </source>
</evidence>
<evidence type="ECO:0000313" key="9">
    <source>
        <dbReference type="EMBL" id="KAL1306363.1"/>
    </source>
</evidence>